<proteinExistence type="inferred from homology"/>
<accession>A0ABP9X7N0</accession>
<gene>
    <name evidence="7" type="ORF">Hgul01_05201</name>
</gene>
<sequence>MLTDWFDEWHRPITRSTFVARERQAYWAQFGAFDETLAQLLTTKNATDVIPISIWMRESALSRTAQTTIINGLVSAPYQFRYGERTPTLMASMTKHDLVLLQWDQRIDRIYAIQAIQPSDAFGVAAPATPTIISALNTEYIPPLWHAGLQGQGRKLGLLEVGRPRPMPGLTIVSQQPACTGLSIDDHATVVANVIASSSAYLGVAPDAGVIAGYAVVEEDVESALTWMFDQGADAANISLSSEGSNQLGRSDRVVDYITRRDRRLIVVATGNQGGFVGSPAKAWGALSVGGFEDMNSMTWNDDDMLEEFYPPPATNKISAWGNPIMGSMTWEKPEVSAVSVITTYTDVGVASTWVGTSMAAPQVTGLAGLLIQAMPTLVDWPEATKAIIMASSVHNIADGIAIDPAAGDLHDGAGGLVGVLAREVALTHGELGIFFPCSDS</sequence>
<reference evidence="7 8" key="1">
    <citation type="submission" date="2024-02" db="EMBL/GenBank/DDBJ databases">
        <title>Herpetosiphon gulosus NBRC 112829.</title>
        <authorList>
            <person name="Ichikawa N."/>
            <person name="Katano-Makiyama Y."/>
            <person name="Hidaka K."/>
        </authorList>
    </citation>
    <scope>NUCLEOTIDE SEQUENCE [LARGE SCALE GENOMIC DNA]</scope>
    <source>
        <strain evidence="7 8">NBRC 112829</strain>
    </source>
</reference>
<feature type="domain" description="Peptidase S8/S53" evidence="6">
    <location>
        <begin position="183"/>
        <end position="393"/>
    </location>
</feature>
<dbReference type="InterPro" id="IPR015500">
    <property type="entry name" value="Peptidase_S8_subtilisin-rel"/>
</dbReference>
<dbReference type="Gene3D" id="3.40.50.200">
    <property type="entry name" value="Peptidase S8/S53 domain"/>
    <property type="match status" value="1"/>
</dbReference>
<keyword evidence="8" id="KW-1185">Reference proteome</keyword>
<dbReference type="PANTHER" id="PTHR43806:SF11">
    <property type="entry name" value="CEREVISIN-RELATED"/>
    <property type="match status" value="1"/>
</dbReference>
<evidence type="ECO:0000256" key="4">
    <source>
        <dbReference type="ARBA" id="ARBA00022825"/>
    </source>
</evidence>
<dbReference type="SUPFAM" id="SSF52743">
    <property type="entry name" value="Subtilisin-like"/>
    <property type="match status" value="1"/>
</dbReference>
<keyword evidence="3" id="KW-0378">Hydrolase</keyword>
<dbReference type="PROSITE" id="PS00138">
    <property type="entry name" value="SUBTILASE_SER"/>
    <property type="match status" value="1"/>
</dbReference>
<dbReference type="PRINTS" id="PR00723">
    <property type="entry name" value="SUBTILISIN"/>
</dbReference>
<dbReference type="Proteomes" id="UP001428290">
    <property type="component" value="Unassembled WGS sequence"/>
</dbReference>
<dbReference type="InterPro" id="IPR000209">
    <property type="entry name" value="Peptidase_S8/S53_dom"/>
</dbReference>
<evidence type="ECO:0000256" key="5">
    <source>
        <dbReference type="PROSITE-ProRule" id="PRU01240"/>
    </source>
</evidence>
<dbReference type="InterPro" id="IPR023828">
    <property type="entry name" value="Peptidase_S8_Ser-AS"/>
</dbReference>
<dbReference type="EMBL" id="BAABRU010000047">
    <property type="protein sequence ID" value="GAA5531376.1"/>
    <property type="molecule type" value="Genomic_DNA"/>
</dbReference>
<evidence type="ECO:0000313" key="8">
    <source>
        <dbReference type="Proteomes" id="UP001428290"/>
    </source>
</evidence>
<protein>
    <recommendedName>
        <fullName evidence="6">Peptidase S8/S53 domain-containing protein</fullName>
    </recommendedName>
</protein>
<dbReference type="InterPro" id="IPR036852">
    <property type="entry name" value="Peptidase_S8/S53_dom_sf"/>
</dbReference>
<comment type="caution">
    <text evidence="5">Lacks conserved residue(s) required for the propagation of feature annotation.</text>
</comment>
<comment type="similarity">
    <text evidence="1 5">Belongs to the peptidase S8 family.</text>
</comment>
<dbReference type="PROSITE" id="PS51892">
    <property type="entry name" value="SUBTILASE"/>
    <property type="match status" value="1"/>
</dbReference>
<evidence type="ECO:0000313" key="7">
    <source>
        <dbReference type="EMBL" id="GAA5531376.1"/>
    </source>
</evidence>
<evidence type="ECO:0000259" key="6">
    <source>
        <dbReference type="Pfam" id="PF00082"/>
    </source>
</evidence>
<comment type="caution">
    <text evidence="7">The sequence shown here is derived from an EMBL/GenBank/DDBJ whole genome shotgun (WGS) entry which is preliminary data.</text>
</comment>
<dbReference type="Pfam" id="PF00082">
    <property type="entry name" value="Peptidase_S8"/>
    <property type="match status" value="1"/>
</dbReference>
<name>A0ABP9X7N0_9CHLR</name>
<evidence type="ECO:0000256" key="3">
    <source>
        <dbReference type="ARBA" id="ARBA00022801"/>
    </source>
</evidence>
<keyword evidence="2" id="KW-0645">Protease</keyword>
<organism evidence="7 8">
    <name type="scientific">Herpetosiphon gulosus</name>
    <dbReference type="NCBI Taxonomy" id="1973496"/>
    <lineage>
        <taxon>Bacteria</taxon>
        <taxon>Bacillati</taxon>
        <taxon>Chloroflexota</taxon>
        <taxon>Chloroflexia</taxon>
        <taxon>Herpetosiphonales</taxon>
        <taxon>Herpetosiphonaceae</taxon>
        <taxon>Herpetosiphon</taxon>
    </lineage>
</organism>
<evidence type="ECO:0000256" key="1">
    <source>
        <dbReference type="ARBA" id="ARBA00011073"/>
    </source>
</evidence>
<dbReference type="InterPro" id="IPR050131">
    <property type="entry name" value="Peptidase_S8_subtilisin-like"/>
</dbReference>
<dbReference type="PANTHER" id="PTHR43806">
    <property type="entry name" value="PEPTIDASE S8"/>
    <property type="match status" value="1"/>
</dbReference>
<keyword evidence="4" id="KW-0720">Serine protease</keyword>
<evidence type="ECO:0000256" key="2">
    <source>
        <dbReference type="ARBA" id="ARBA00022670"/>
    </source>
</evidence>